<dbReference type="AlphaFoldDB" id="Q5KCK0"/>
<evidence type="ECO:0000313" key="20">
    <source>
        <dbReference type="Proteomes" id="UP000002149"/>
    </source>
</evidence>
<keyword evidence="12" id="KW-0862">Zinc</keyword>
<evidence type="ECO:0000256" key="7">
    <source>
        <dbReference type="ARBA" id="ARBA00022692"/>
    </source>
</evidence>
<feature type="compositionally biased region" description="Basic and acidic residues" evidence="16">
    <location>
        <begin position="588"/>
        <end position="603"/>
    </location>
</feature>
<feature type="region of interest" description="Disordered" evidence="16">
    <location>
        <begin position="623"/>
        <end position="658"/>
    </location>
</feature>
<organism evidence="19 20">
    <name type="scientific">Cryptococcus deneoformans (strain JEC21 / ATCC MYA-565)</name>
    <name type="common">Cryptococcus neoformans var. neoformans serotype D</name>
    <dbReference type="NCBI Taxonomy" id="214684"/>
    <lineage>
        <taxon>Eukaryota</taxon>
        <taxon>Fungi</taxon>
        <taxon>Dikarya</taxon>
        <taxon>Basidiomycota</taxon>
        <taxon>Agaricomycotina</taxon>
        <taxon>Tremellomycetes</taxon>
        <taxon>Tremellales</taxon>
        <taxon>Cryptococcaceae</taxon>
        <taxon>Cryptococcus</taxon>
        <taxon>Cryptococcus neoformans species complex</taxon>
    </lineage>
</organism>
<feature type="compositionally biased region" description="Low complexity" evidence="16">
    <location>
        <begin position="536"/>
        <end position="545"/>
    </location>
</feature>
<keyword evidence="10" id="KW-0833">Ubl conjugation pathway</keyword>
<dbReference type="GO" id="GO:0036503">
    <property type="term" value="P:ERAD pathway"/>
    <property type="evidence" value="ECO:0000318"/>
    <property type="project" value="GO_Central"/>
</dbReference>
<evidence type="ECO:0000256" key="1">
    <source>
        <dbReference type="ARBA" id="ARBA00000900"/>
    </source>
</evidence>
<keyword evidence="6" id="KW-0808">Transferase</keyword>
<dbReference type="SUPFAM" id="SSF57850">
    <property type="entry name" value="RING/U-box"/>
    <property type="match status" value="1"/>
</dbReference>
<proteinExistence type="inferred from homology"/>
<reference evidence="19 20" key="1">
    <citation type="journal article" date="2005" name="Science">
        <title>The genome of the basidiomycetous yeast and human pathogen Cryptococcus neoformans.</title>
        <authorList>
            <person name="Loftus B.J."/>
            <person name="Fung E."/>
            <person name="Roncaglia P."/>
            <person name="Rowley D."/>
            <person name="Amedeo P."/>
            <person name="Bruno D."/>
            <person name="Vamathevan J."/>
            <person name="Miranda M."/>
            <person name="Anderson I.J."/>
            <person name="Fraser J.A."/>
            <person name="Allen J.E."/>
            <person name="Bosdet I.E."/>
            <person name="Brent M.R."/>
            <person name="Chiu R."/>
            <person name="Doering T.L."/>
            <person name="Donlin M.J."/>
            <person name="D'Souza C.A."/>
            <person name="Fox D.S."/>
            <person name="Grinberg V."/>
            <person name="Fu J."/>
            <person name="Fukushima M."/>
            <person name="Haas B.J."/>
            <person name="Huang J.C."/>
            <person name="Janbon G."/>
            <person name="Jones S.J."/>
            <person name="Koo H.L."/>
            <person name="Krzywinski M.I."/>
            <person name="Kwon-Chung J.K."/>
            <person name="Lengeler K.B."/>
            <person name="Maiti R."/>
            <person name="Marra M.A."/>
            <person name="Marra R.E."/>
            <person name="Mathewson C.A."/>
            <person name="Mitchell T.G."/>
            <person name="Pertea M."/>
            <person name="Riggs F.R."/>
            <person name="Salzberg S.L."/>
            <person name="Schein J.E."/>
            <person name="Shvartsbeyn A."/>
            <person name="Shin H."/>
            <person name="Shumway M."/>
            <person name="Specht C.A."/>
            <person name="Suh B.B."/>
            <person name="Tenney A."/>
            <person name="Utterback T.R."/>
            <person name="Wickes B.L."/>
            <person name="Wortman J.R."/>
            <person name="Wye N.H."/>
            <person name="Kronstad J.W."/>
            <person name="Lodge J.K."/>
            <person name="Heitman J."/>
            <person name="Davis R.W."/>
            <person name="Fraser C.M."/>
            <person name="Hyman R.W."/>
        </authorList>
    </citation>
    <scope>NUCLEOTIDE SEQUENCE [LARGE SCALE GENOMIC DNA]</scope>
    <source>
        <strain evidence="20">JEC21 / ATCC MYA-565</strain>
    </source>
</reference>
<evidence type="ECO:0000256" key="15">
    <source>
        <dbReference type="PROSITE-ProRule" id="PRU00175"/>
    </source>
</evidence>
<feature type="compositionally biased region" description="Polar residues" evidence="16">
    <location>
        <begin position="474"/>
        <end position="489"/>
    </location>
</feature>
<dbReference type="CDD" id="cd16479">
    <property type="entry name" value="RING-H2_synoviolin"/>
    <property type="match status" value="1"/>
</dbReference>
<dbReference type="InterPro" id="IPR001841">
    <property type="entry name" value="Znf_RING"/>
</dbReference>
<dbReference type="PANTHER" id="PTHR22763">
    <property type="entry name" value="RING ZINC FINGER PROTEIN"/>
    <property type="match status" value="1"/>
</dbReference>
<dbReference type="EMBL" id="AE017348">
    <property type="protein sequence ID" value="AAW45243.1"/>
    <property type="molecule type" value="Genomic_DNA"/>
</dbReference>
<evidence type="ECO:0000256" key="10">
    <source>
        <dbReference type="ARBA" id="ARBA00022786"/>
    </source>
</evidence>
<dbReference type="Pfam" id="PF12678">
    <property type="entry name" value="zf-rbx1"/>
    <property type="match status" value="1"/>
</dbReference>
<feature type="region of interest" description="Disordered" evidence="16">
    <location>
        <begin position="366"/>
        <end position="392"/>
    </location>
</feature>
<dbReference type="RefSeq" id="XP_572550.1">
    <property type="nucleotide sequence ID" value="XM_572550.2"/>
</dbReference>
<dbReference type="PANTHER" id="PTHR22763:SF184">
    <property type="entry name" value="E3 UBIQUITIN-PROTEIN LIGASE SYNOVIOLIN"/>
    <property type="match status" value="1"/>
</dbReference>
<dbReference type="PaxDb" id="214684-Q5KCK0"/>
<evidence type="ECO:0000256" key="2">
    <source>
        <dbReference type="ARBA" id="ARBA00004477"/>
    </source>
</evidence>
<evidence type="ECO:0000259" key="18">
    <source>
        <dbReference type="PROSITE" id="PS50089"/>
    </source>
</evidence>
<feature type="compositionally biased region" description="Low complexity" evidence="16">
    <location>
        <begin position="701"/>
        <end position="720"/>
    </location>
</feature>
<dbReference type="InParanoid" id="Q5KCK0"/>
<dbReference type="InterPro" id="IPR050731">
    <property type="entry name" value="HRD1_E3_ubiq-ligases"/>
</dbReference>
<feature type="region of interest" description="Disordered" evidence="16">
    <location>
        <begin position="576"/>
        <end position="603"/>
    </location>
</feature>
<dbReference type="GO" id="GO:0061630">
    <property type="term" value="F:ubiquitin protein ligase activity"/>
    <property type="evidence" value="ECO:0000318"/>
    <property type="project" value="GO_Central"/>
</dbReference>
<protein>
    <recommendedName>
        <fullName evidence="5">RING-type E3 ubiquitin transferase</fullName>
        <ecNumber evidence="5">2.3.2.27</ecNumber>
    </recommendedName>
</protein>
<dbReference type="HOGENOM" id="CLU_009169_2_0_1"/>
<dbReference type="FunFam" id="3.30.40.10:FF:000614">
    <property type="entry name" value="Unplaced genomic scaffold supercont2.21, whole genome shotgun sequence"/>
    <property type="match status" value="1"/>
</dbReference>
<name>Q5KCK0_CRYD1</name>
<evidence type="ECO:0000256" key="13">
    <source>
        <dbReference type="ARBA" id="ARBA00022989"/>
    </source>
</evidence>
<dbReference type="STRING" id="214684.Q5KCK0"/>
<feature type="compositionally biased region" description="Polar residues" evidence="16">
    <location>
        <begin position="424"/>
        <end position="443"/>
    </location>
</feature>
<feature type="transmembrane region" description="Helical" evidence="17">
    <location>
        <begin position="5"/>
        <end position="24"/>
    </location>
</feature>
<comment type="pathway">
    <text evidence="3">Protein modification; protein ubiquitination.</text>
</comment>
<dbReference type="Gene3D" id="3.30.40.10">
    <property type="entry name" value="Zinc/RING finger domain, C3HC4 (zinc finger)"/>
    <property type="match status" value="1"/>
</dbReference>
<keyword evidence="14 17" id="KW-0472">Membrane</keyword>
<feature type="region of interest" description="Disordered" evidence="16">
    <location>
        <begin position="536"/>
        <end position="561"/>
    </location>
</feature>
<keyword evidence="20" id="KW-1185">Reference proteome</keyword>
<dbReference type="SMART" id="SM00184">
    <property type="entry name" value="RING"/>
    <property type="match status" value="1"/>
</dbReference>
<dbReference type="UniPathway" id="UPA00143"/>
<feature type="region of interest" description="Disordered" evidence="16">
    <location>
        <begin position="409"/>
        <end position="446"/>
    </location>
</feature>
<dbReference type="GO" id="GO:0008270">
    <property type="term" value="F:zinc ion binding"/>
    <property type="evidence" value="ECO:0007669"/>
    <property type="project" value="UniProtKB-KW"/>
</dbReference>
<comment type="subcellular location">
    <subcellularLocation>
        <location evidence="2">Endoplasmic reticulum membrane</location>
        <topology evidence="2">Multi-pass membrane protein</topology>
    </subcellularLocation>
</comment>
<dbReference type="KEGG" id="cne:CNH01290"/>
<dbReference type="InterPro" id="IPR024766">
    <property type="entry name" value="Znf_RING_H2"/>
</dbReference>
<dbReference type="PROSITE" id="PS50089">
    <property type="entry name" value="ZF_RING_2"/>
    <property type="match status" value="1"/>
</dbReference>
<feature type="transmembrane region" description="Helical" evidence="17">
    <location>
        <begin position="175"/>
        <end position="200"/>
    </location>
</feature>
<dbReference type="EC" id="2.3.2.27" evidence="5"/>
<dbReference type="OMA" id="NMVEYYE"/>
<keyword evidence="8" id="KW-0479">Metal-binding</keyword>
<feature type="transmembrane region" description="Helical" evidence="17">
    <location>
        <begin position="102"/>
        <end position="121"/>
    </location>
</feature>
<evidence type="ECO:0000256" key="5">
    <source>
        <dbReference type="ARBA" id="ARBA00012483"/>
    </source>
</evidence>
<evidence type="ECO:0000313" key="19">
    <source>
        <dbReference type="EMBL" id="AAW45243.1"/>
    </source>
</evidence>
<comment type="catalytic activity">
    <reaction evidence="1">
        <text>S-ubiquitinyl-[E2 ubiquitin-conjugating enzyme]-L-cysteine + [acceptor protein]-L-lysine = [E2 ubiquitin-conjugating enzyme]-L-cysteine + N(6)-ubiquitinyl-[acceptor protein]-L-lysine.</text>
        <dbReference type="EC" id="2.3.2.27"/>
    </reaction>
</comment>
<dbReference type="InterPro" id="IPR058051">
    <property type="entry name" value="Znf_RING_synoviolin"/>
</dbReference>
<feature type="domain" description="RING-type" evidence="18">
    <location>
        <begin position="301"/>
        <end position="358"/>
    </location>
</feature>
<keyword evidence="13 17" id="KW-1133">Transmembrane helix</keyword>
<dbReference type="eggNOG" id="KOG0802">
    <property type="taxonomic scope" value="Eukaryota"/>
</dbReference>
<evidence type="ECO:0000256" key="8">
    <source>
        <dbReference type="ARBA" id="ARBA00022723"/>
    </source>
</evidence>
<feature type="region of interest" description="Disordered" evidence="16">
    <location>
        <begin position="695"/>
        <end position="740"/>
    </location>
</feature>
<dbReference type="InterPro" id="IPR013083">
    <property type="entry name" value="Znf_RING/FYVE/PHD"/>
</dbReference>
<dbReference type="GO" id="GO:0012505">
    <property type="term" value="C:endomembrane system"/>
    <property type="evidence" value="ECO:0000318"/>
    <property type="project" value="GO_Central"/>
</dbReference>
<keyword evidence="11" id="KW-0256">Endoplasmic reticulum</keyword>
<feature type="transmembrane region" description="Helical" evidence="17">
    <location>
        <begin position="142"/>
        <end position="163"/>
    </location>
</feature>
<dbReference type="GO" id="GO:0016567">
    <property type="term" value="P:protein ubiquitination"/>
    <property type="evidence" value="ECO:0007669"/>
    <property type="project" value="UniProtKB-UniPathway"/>
</dbReference>
<feature type="compositionally biased region" description="Pro residues" evidence="16">
    <location>
        <begin position="374"/>
        <end position="383"/>
    </location>
</feature>
<feature type="transmembrane region" description="Helical" evidence="17">
    <location>
        <begin position="78"/>
        <end position="96"/>
    </location>
</feature>
<gene>
    <name evidence="19" type="ordered locus">CNH01290</name>
</gene>
<dbReference type="FunCoup" id="Q5KCK0">
    <property type="interactions" value="462"/>
</dbReference>
<dbReference type="Pfam" id="PF25563">
    <property type="entry name" value="TPR_SYVN1_N"/>
    <property type="match status" value="1"/>
</dbReference>
<dbReference type="GO" id="GO:0043161">
    <property type="term" value="P:proteasome-mediated ubiquitin-dependent protein catabolic process"/>
    <property type="evidence" value="ECO:0000318"/>
    <property type="project" value="GO_Central"/>
</dbReference>
<accession>Q5KCK0</accession>
<feature type="region of interest" description="Disordered" evidence="16">
    <location>
        <begin position="468"/>
        <end position="489"/>
    </location>
</feature>
<dbReference type="InterPro" id="IPR057992">
    <property type="entry name" value="TPR_SYVN1_N"/>
</dbReference>
<dbReference type="OrthoDB" id="7759664at2759"/>
<evidence type="ECO:0000256" key="9">
    <source>
        <dbReference type="ARBA" id="ARBA00022771"/>
    </source>
</evidence>
<comment type="similarity">
    <text evidence="4">Belongs to the HRD1 family.</text>
</comment>
<dbReference type="GO" id="GO:0005789">
    <property type="term" value="C:endoplasmic reticulum membrane"/>
    <property type="evidence" value="ECO:0007669"/>
    <property type="project" value="UniProtKB-SubCell"/>
</dbReference>
<sequence>MARRFVLYGVASTVFAFGVVSTALRTRANFYAAAVSIGKSSGSMMILGNFTLFNAILLGIGVKNLFFGQLRTIEYEHLWEKLWMFLTESLLALAIFRDDFSISFMAMFSVLVFLKCFHWITADRVDYMDQIPPPGPPRQFHIRMVSIISLLMLLDFLFVSYSLETILLEGVSAMIIFASEFIILQATIAGSAARYAVGVIDLRRARGREDAPVWEAKSTYLFYIDLSVDFVKLLTYLMFFTVIFLNYGLPLHILRDVYLTFMSFMGRIRDLMRYRRATRDMDNLYPDATEEELERSGDRTCIICREEMISRNQREREGMQVNEGGPNETPKKLQCGHVFHFHCLRSWLERQQKCPTCRRDVLTRQRPPGLVYNPPMPQEPLRPAPAARPGDHGRDAQLVELMRQNLNEYFPNDNNNRRDGAARISTTQGTNSRAGESSGSQEGTEQRIQRGIWGGPIVPGRFTPAPLGAAPRISSPSTPFTLHRSGQATPTRTVPQIFANQQEDNDNLPSNPRIPQDSPSYYNNSRVVSGNVTPFSSNPPFSFSNTGAARATREEAGQDDNDVRRQVADAALRRLGGMTGSGESLPSVREDKGKEREHMQEENELDRWDAVPRVHAQLAPKQFHALDHDHLSRSNKRPKLDSSAAYTPPFENWTQRIERTSDGTRRGLDERLKLLGQVDERIWGLVGELTRLRSEWEAEDGAVSGTSSRSRSSPGEGAAAPIAASSVSDPPRGDDSGVEQ</sequence>
<dbReference type="VEuPathDB" id="FungiDB:CNH01290"/>
<evidence type="ECO:0000256" key="4">
    <source>
        <dbReference type="ARBA" id="ARBA00010089"/>
    </source>
</evidence>
<dbReference type="GeneID" id="3259240"/>
<evidence type="ECO:0000256" key="17">
    <source>
        <dbReference type="SAM" id="Phobius"/>
    </source>
</evidence>
<evidence type="ECO:0000256" key="14">
    <source>
        <dbReference type="ARBA" id="ARBA00023136"/>
    </source>
</evidence>
<evidence type="ECO:0000256" key="3">
    <source>
        <dbReference type="ARBA" id="ARBA00004906"/>
    </source>
</evidence>
<keyword evidence="9 15" id="KW-0863">Zinc-finger</keyword>
<dbReference type="Proteomes" id="UP000002149">
    <property type="component" value="Chromosome 8"/>
</dbReference>
<feature type="compositionally biased region" description="Basic and acidic residues" evidence="16">
    <location>
        <begin position="731"/>
        <end position="740"/>
    </location>
</feature>
<keyword evidence="7 17" id="KW-0812">Transmembrane</keyword>
<feature type="transmembrane region" description="Helical" evidence="17">
    <location>
        <begin position="44"/>
        <end position="66"/>
    </location>
</feature>
<evidence type="ECO:0000256" key="16">
    <source>
        <dbReference type="SAM" id="MobiDB-lite"/>
    </source>
</evidence>
<evidence type="ECO:0000256" key="12">
    <source>
        <dbReference type="ARBA" id="ARBA00022833"/>
    </source>
</evidence>
<feature type="compositionally biased region" description="Basic and acidic residues" evidence="16">
    <location>
        <begin position="551"/>
        <end position="561"/>
    </location>
</feature>
<evidence type="ECO:0000256" key="11">
    <source>
        <dbReference type="ARBA" id="ARBA00022824"/>
    </source>
</evidence>
<evidence type="ECO:0000256" key="6">
    <source>
        <dbReference type="ARBA" id="ARBA00022679"/>
    </source>
</evidence>